<accession>A0A917PU64</accession>
<dbReference type="EMBL" id="BMPO01000003">
    <property type="protein sequence ID" value="GGJ92067.1"/>
    <property type="molecule type" value="Genomic_DNA"/>
</dbReference>
<gene>
    <name evidence="2" type="ORF">GCM10009304_17330</name>
</gene>
<evidence type="ECO:0000313" key="2">
    <source>
        <dbReference type="EMBL" id="GGJ92067.1"/>
    </source>
</evidence>
<reference evidence="2" key="1">
    <citation type="journal article" date="2014" name="Int. J. Syst. Evol. Microbiol.">
        <title>Complete genome sequence of Corynebacterium casei LMG S-19264T (=DSM 44701T), isolated from a smear-ripened cheese.</title>
        <authorList>
            <consortium name="US DOE Joint Genome Institute (JGI-PGF)"/>
            <person name="Walter F."/>
            <person name="Albersmeier A."/>
            <person name="Kalinowski J."/>
            <person name="Ruckert C."/>
        </authorList>
    </citation>
    <scope>NUCLEOTIDE SEQUENCE</scope>
    <source>
        <strain evidence="2">JCM 30078</strain>
    </source>
</reference>
<comment type="caution">
    <text evidence="2">The sequence shown here is derived from an EMBL/GenBank/DDBJ whole genome shotgun (WGS) entry which is preliminary data.</text>
</comment>
<dbReference type="InterPro" id="IPR031807">
    <property type="entry name" value="HicB-like"/>
</dbReference>
<dbReference type="AlphaFoldDB" id="A0A917PU64"/>
<dbReference type="Proteomes" id="UP000635983">
    <property type="component" value="Unassembled WGS sequence"/>
</dbReference>
<evidence type="ECO:0000313" key="3">
    <source>
        <dbReference type="Proteomes" id="UP000635983"/>
    </source>
</evidence>
<reference evidence="2" key="2">
    <citation type="submission" date="2020-09" db="EMBL/GenBank/DDBJ databases">
        <authorList>
            <person name="Sun Q."/>
            <person name="Ohkuma M."/>
        </authorList>
    </citation>
    <scope>NUCLEOTIDE SEQUENCE</scope>
    <source>
        <strain evidence="2">JCM 30078</strain>
    </source>
</reference>
<protein>
    <recommendedName>
        <fullName evidence="1">HicB-like antitoxin of toxin-antitoxin system domain-containing protein</fullName>
    </recommendedName>
</protein>
<proteinExistence type="predicted"/>
<feature type="domain" description="HicB-like antitoxin of toxin-antitoxin system" evidence="1">
    <location>
        <begin position="24"/>
        <end position="107"/>
    </location>
</feature>
<dbReference type="SUPFAM" id="SSF143100">
    <property type="entry name" value="TTHA1013/TTHA0281-like"/>
    <property type="match status" value="1"/>
</dbReference>
<organism evidence="2 3">
    <name type="scientific">Pseudomonas matsuisoli</name>
    <dbReference type="NCBI Taxonomy" id="1515666"/>
    <lineage>
        <taxon>Bacteria</taxon>
        <taxon>Pseudomonadati</taxon>
        <taxon>Pseudomonadota</taxon>
        <taxon>Gammaproteobacteria</taxon>
        <taxon>Pseudomonadales</taxon>
        <taxon>Pseudomonadaceae</taxon>
        <taxon>Pseudomonas</taxon>
    </lineage>
</organism>
<evidence type="ECO:0000259" key="1">
    <source>
        <dbReference type="Pfam" id="PF15919"/>
    </source>
</evidence>
<keyword evidence="3" id="KW-1185">Reference proteome</keyword>
<name>A0A917PU64_9PSED</name>
<dbReference type="InterPro" id="IPR035069">
    <property type="entry name" value="TTHA1013/TTHA0281-like"/>
</dbReference>
<dbReference type="Pfam" id="PF15919">
    <property type="entry name" value="HicB_lk_antitox"/>
    <property type="match status" value="1"/>
</dbReference>
<sequence length="110" mass="12263">MLANEVALRHSYQKAPLTGTGMRYPIAILWDGSIDIIIPDIPGAKASGSAIDEVYKAVIESAHMQLAERARERLPIPKPSPEAKLRDDPVYKNMSWSSVEIDLSEYREVI</sequence>
<dbReference type="Gene3D" id="3.30.160.250">
    <property type="match status" value="1"/>
</dbReference>